<dbReference type="InterPro" id="IPR010405">
    <property type="entry name" value="COBRA1"/>
</dbReference>
<dbReference type="PANTHER" id="PTHR13503">
    <property type="entry name" value="NEGATIVE ELONGATION FACTOR COMPLEX MEMBER B"/>
    <property type="match status" value="1"/>
</dbReference>
<accession>A0A2A6C5C1</accession>
<accession>A0A8R1UNA4</accession>
<dbReference type="PANTHER" id="PTHR13503:SF3">
    <property type="entry name" value="NEGATIVE ELONGATION FACTOR B"/>
    <property type="match status" value="1"/>
</dbReference>
<organism evidence="1 2">
    <name type="scientific">Pristionchus pacificus</name>
    <name type="common">Parasitic nematode worm</name>
    <dbReference type="NCBI Taxonomy" id="54126"/>
    <lineage>
        <taxon>Eukaryota</taxon>
        <taxon>Metazoa</taxon>
        <taxon>Ecdysozoa</taxon>
        <taxon>Nematoda</taxon>
        <taxon>Chromadorea</taxon>
        <taxon>Rhabditida</taxon>
        <taxon>Rhabditina</taxon>
        <taxon>Diplogasteromorpha</taxon>
        <taxon>Diplogasteroidea</taxon>
        <taxon>Neodiplogasteridae</taxon>
        <taxon>Pristionchus</taxon>
    </lineage>
</organism>
<name>A0A2A6C5C1_PRIPA</name>
<protein>
    <submittedName>
        <fullName evidence="1">Uncharacterized protein</fullName>
    </submittedName>
</protein>
<evidence type="ECO:0000313" key="1">
    <source>
        <dbReference type="EnsemblMetazoa" id="PPA34566.1"/>
    </source>
</evidence>
<reference evidence="1" key="2">
    <citation type="submission" date="2022-06" db="UniProtKB">
        <authorList>
            <consortium name="EnsemblMetazoa"/>
        </authorList>
    </citation>
    <scope>IDENTIFICATION</scope>
    <source>
        <strain evidence="1">PS312</strain>
    </source>
</reference>
<dbReference type="GO" id="GO:0034244">
    <property type="term" value="P:negative regulation of transcription elongation by RNA polymerase II"/>
    <property type="evidence" value="ECO:0000318"/>
    <property type="project" value="GO_Central"/>
</dbReference>
<dbReference type="GO" id="GO:0032021">
    <property type="term" value="C:NELF complex"/>
    <property type="evidence" value="ECO:0000318"/>
    <property type="project" value="GO_Central"/>
</dbReference>
<dbReference type="Proteomes" id="UP000005239">
    <property type="component" value="Unassembled WGS sequence"/>
</dbReference>
<dbReference type="EnsemblMetazoa" id="PPA34566.1">
    <property type="protein sequence ID" value="PPA34566.1"/>
    <property type="gene ID" value="WBGene00272935"/>
</dbReference>
<sequence length="649" mass="74104">MSAGPLEEAGLAGPSNIRAALGRTKKAHTLINAVKKFQTDNSIKNNSVSSALKMLDMIGVKRADCYDQMISSMSEKVVGQIKEIGKDQDNVKSKKLLEKQLNKSFKTYKLPQFRPAVLEALTQMDELPQSYIDKIVADPELYADVSIKVKRQIWIQQEDLFVEAVKPVIAAYIAAKRAVLCSIDPCPTNFFSSETTKSRRQFEHVQELMHMFGKYPMLYEKMSDLIREAYRLTADPLYCSLKLEVIMAAHECTTEHSGRDACLSDPCHSLAWVLDICLRDKHIEPAQIARIKNLFESMKRMSHEKVGDLAMVTADPHVVHFLCTMAIKLLRDHRHIPREQGGFVLIIRLLTLGSYAHHIVSCDSLPPQMVEVIFFTKFLPAFGCLIAEDVMRLELAKHEKLETAEAMDLYSEPNDAITVFLKYLKTKKPYYSFFRDTFHGNKVPVFSPCNIHRSDMAAALLWIHYVADLMPRRGLELRGLLRFMRLLPILKEQTACRSPWSHLFMHRILTACQSARACAVERVRVETLVNDPELIAIVIDQMFLAHLKIDLYLKYQLLRLVNQTHRSLHPNISQAIMEHIAPGSIGDCADIDRYTFEYDRATEKLHPKTEEVVMPPPKLLTQGSRKLMTSMTPMTPMRVEMTPAHNFDY</sequence>
<dbReference type="Pfam" id="PF06209">
    <property type="entry name" value="COBRA1"/>
    <property type="match status" value="1"/>
</dbReference>
<evidence type="ECO:0000313" key="2">
    <source>
        <dbReference type="Proteomes" id="UP000005239"/>
    </source>
</evidence>
<dbReference type="AlphaFoldDB" id="A0A2A6C5C1"/>
<dbReference type="OrthoDB" id="5548359at2759"/>
<keyword evidence="2" id="KW-1185">Reference proteome</keyword>
<reference evidence="2" key="1">
    <citation type="journal article" date="2008" name="Nat. Genet.">
        <title>The Pristionchus pacificus genome provides a unique perspective on nematode lifestyle and parasitism.</title>
        <authorList>
            <person name="Dieterich C."/>
            <person name="Clifton S.W."/>
            <person name="Schuster L.N."/>
            <person name="Chinwalla A."/>
            <person name="Delehaunty K."/>
            <person name="Dinkelacker I."/>
            <person name="Fulton L."/>
            <person name="Fulton R."/>
            <person name="Godfrey J."/>
            <person name="Minx P."/>
            <person name="Mitreva M."/>
            <person name="Roeseler W."/>
            <person name="Tian H."/>
            <person name="Witte H."/>
            <person name="Yang S.P."/>
            <person name="Wilson R.K."/>
            <person name="Sommer R.J."/>
        </authorList>
    </citation>
    <scope>NUCLEOTIDE SEQUENCE [LARGE SCALE GENOMIC DNA]</scope>
    <source>
        <strain evidence="2">PS312</strain>
    </source>
</reference>
<proteinExistence type="predicted"/>
<gene>
    <name evidence="1" type="primary">WBGene00272935</name>
</gene>